<dbReference type="GO" id="GO:0008083">
    <property type="term" value="F:growth factor activity"/>
    <property type="evidence" value="ECO:0007669"/>
    <property type="project" value="InterPro"/>
</dbReference>
<comment type="caution">
    <text evidence="3">The sequence shown here is derived from an EMBL/GenBank/DDBJ whole genome shotgun (WGS) entry which is preliminary data.</text>
</comment>
<sequence length="125" mass="14053">MAFLRFTSLVVLVAAFFLLRALRNSIAHAHDQDKGADNLVAAQLQQKYSYGIKVDCDKEEPRTSNPKVDCGKQLSDVRFNNAGMKNEEVRLLKATKEIVSLMQRDYGGFENPKTRPPINNGEPKD</sequence>
<dbReference type="GO" id="GO:0010082">
    <property type="term" value="P:regulation of root meristem growth"/>
    <property type="evidence" value="ECO:0007669"/>
    <property type="project" value="InterPro"/>
</dbReference>
<dbReference type="PANTHER" id="PTHR36313">
    <property type="entry name" value="ROOT MERISTEM GROWTH FACTOR 2"/>
    <property type="match status" value="1"/>
</dbReference>
<dbReference type="InterPro" id="IPR038804">
    <property type="entry name" value="RGF3"/>
</dbReference>
<dbReference type="EMBL" id="BSYO01000005">
    <property type="protein sequence ID" value="GMH04389.1"/>
    <property type="molecule type" value="Genomic_DNA"/>
</dbReference>
<keyword evidence="4" id="KW-1185">Reference proteome</keyword>
<feature type="region of interest" description="Disordered" evidence="1">
    <location>
        <begin position="105"/>
        <end position="125"/>
    </location>
</feature>
<evidence type="ECO:0000313" key="3">
    <source>
        <dbReference type="EMBL" id="GMH04389.1"/>
    </source>
</evidence>
<keyword evidence="2" id="KW-0732">Signal</keyword>
<dbReference type="AlphaFoldDB" id="A0AAD3S510"/>
<accession>A0AAD3S510</accession>
<protein>
    <submittedName>
        <fullName evidence="3">Uncharacterized protein</fullName>
    </submittedName>
</protein>
<dbReference type="Proteomes" id="UP001279734">
    <property type="component" value="Unassembled WGS sequence"/>
</dbReference>
<feature type="chain" id="PRO_5041924112" evidence="2">
    <location>
        <begin position="22"/>
        <end position="125"/>
    </location>
</feature>
<proteinExistence type="predicted"/>
<gene>
    <name evidence="3" type="ORF">Nepgr_006228</name>
</gene>
<dbReference type="PANTHER" id="PTHR36313:SF7">
    <property type="entry name" value="OS09G0474600 PROTEIN"/>
    <property type="match status" value="1"/>
</dbReference>
<evidence type="ECO:0000313" key="4">
    <source>
        <dbReference type="Proteomes" id="UP001279734"/>
    </source>
</evidence>
<evidence type="ECO:0000256" key="2">
    <source>
        <dbReference type="SAM" id="SignalP"/>
    </source>
</evidence>
<evidence type="ECO:0000256" key="1">
    <source>
        <dbReference type="SAM" id="MobiDB-lite"/>
    </source>
</evidence>
<feature type="signal peptide" evidence="2">
    <location>
        <begin position="1"/>
        <end position="21"/>
    </location>
</feature>
<reference evidence="3" key="1">
    <citation type="submission" date="2023-05" db="EMBL/GenBank/DDBJ databases">
        <title>Nepenthes gracilis genome sequencing.</title>
        <authorList>
            <person name="Fukushima K."/>
        </authorList>
    </citation>
    <scope>NUCLEOTIDE SEQUENCE</scope>
    <source>
        <strain evidence="3">SING2019-196</strain>
    </source>
</reference>
<name>A0AAD3S510_NEPGR</name>
<organism evidence="3 4">
    <name type="scientific">Nepenthes gracilis</name>
    <name type="common">Slender pitcher plant</name>
    <dbReference type="NCBI Taxonomy" id="150966"/>
    <lineage>
        <taxon>Eukaryota</taxon>
        <taxon>Viridiplantae</taxon>
        <taxon>Streptophyta</taxon>
        <taxon>Embryophyta</taxon>
        <taxon>Tracheophyta</taxon>
        <taxon>Spermatophyta</taxon>
        <taxon>Magnoliopsida</taxon>
        <taxon>eudicotyledons</taxon>
        <taxon>Gunneridae</taxon>
        <taxon>Pentapetalae</taxon>
        <taxon>Caryophyllales</taxon>
        <taxon>Nepenthaceae</taxon>
        <taxon>Nepenthes</taxon>
    </lineage>
</organism>